<comment type="caution">
    <text evidence="1">The sequence shown here is derived from an EMBL/GenBank/DDBJ whole genome shotgun (WGS) entry which is preliminary data.</text>
</comment>
<evidence type="ECO:0000313" key="1">
    <source>
        <dbReference type="EMBL" id="GHD61695.1"/>
    </source>
</evidence>
<accession>A0ABQ3H0R5</accession>
<reference evidence="2" key="1">
    <citation type="journal article" date="2019" name="Int. J. Syst. Evol. Microbiol.">
        <title>The Global Catalogue of Microorganisms (GCM) 10K type strain sequencing project: providing services to taxonomists for standard genome sequencing and annotation.</title>
        <authorList>
            <consortium name="The Broad Institute Genomics Platform"/>
            <consortium name="The Broad Institute Genome Sequencing Center for Infectious Disease"/>
            <person name="Wu L."/>
            <person name="Ma J."/>
        </authorList>
    </citation>
    <scope>NUCLEOTIDE SEQUENCE [LARGE SCALE GENOMIC DNA]</scope>
    <source>
        <strain evidence="2">KCTC 23701</strain>
    </source>
</reference>
<sequence>MTLGRRLLAFALVLSLLLHLSGLFGELALAWWDRPRGDDTPLRKPTQKLAAQEIDEAPKPAGLAGVKPAEKQVVYLRPLAELQPPPPKPAAPVPQARPAVKPHPVKRLASAPKAQAVVADTRGVASGIASEVALAMVASAAAERAPASTATSVAAAAASMPVDARRVTQASAPLGKQAKAFPKNVEITYVYGVFPVKMTWQVDQGDYRLRLAGSLFGRTRVIESEGRVGKHGVVPQRFSDHKDGKLLNEANFDWDANTVTLNDKGNLKTAEISPGDQDLFSAAFQFALQGAKMKNFTFAMVSGRKLYPEVAFEIRGETTLRLGDQKVDAILLHGDFEDRSFDFWLAPQWNNMPVRIQLTLGKDNGSIDILANAITINGEQVLKPLSSVNGVNRNTPQLR</sequence>
<name>A0ABQ3H0R5_9NEIS</name>
<dbReference type="Proteomes" id="UP000604737">
    <property type="component" value="Unassembled WGS sequence"/>
</dbReference>
<keyword evidence="2" id="KW-1185">Reference proteome</keyword>
<gene>
    <name evidence="1" type="ORF">GCM10007350_16440</name>
</gene>
<dbReference type="RefSeq" id="WP_189459819.1">
    <property type="nucleotide sequence ID" value="NZ_BMYO01000004.1"/>
</dbReference>
<dbReference type="InterPro" id="IPR021457">
    <property type="entry name" value="DUF3108"/>
</dbReference>
<dbReference type="Pfam" id="PF11306">
    <property type="entry name" value="DUF3108"/>
    <property type="match status" value="1"/>
</dbReference>
<organism evidence="1 2">
    <name type="scientific">Jeongeupia chitinilytica</name>
    <dbReference type="NCBI Taxonomy" id="1041641"/>
    <lineage>
        <taxon>Bacteria</taxon>
        <taxon>Pseudomonadati</taxon>
        <taxon>Pseudomonadota</taxon>
        <taxon>Betaproteobacteria</taxon>
        <taxon>Neisseriales</taxon>
        <taxon>Chitinibacteraceae</taxon>
        <taxon>Jeongeupia</taxon>
    </lineage>
</organism>
<proteinExistence type="predicted"/>
<evidence type="ECO:0008006" key="3">
    <source>
        <dbReference type="Google" id="ProtNLM"/>
    </source>
</evidence>
<evidence type="ECO:0000313" key="2">
    <source>
        <dbReference type="Proteomes" id="UP000604737"/>
    </source>
</evidence>
<protein>
    <recommendedName>
        <fullName evidence="3">DUF3108 domain-containing protein</fullName>
    </recommendedName>
</protein>
<dbReference type="EMBL" id="BMYO01000004">
    <property type="protein sequence ID" value="GHD61695.1"/>
    <property type="molecule type" value="Genomic_DNA"/>
</dbReference>